<name>A0A1H8RMU1_9RHOB</name>
<dbReference type="RefSeq" id="WP_093117758.1">
    <property type="nucleotide sequence ID" value="NZ_FODS01000009.1"/>
</dbReference>
<reference evidence="1 2" key="1">
    <citation type="submission" date="2016-10" db="EMBL/GenBank/DDBJ databases">
        <authorList>
            <person name="de Groot N.N."/>
        </authorList>
    </citation>
    <scope>NUCLEOTIDE SEQUENCE [LARGE SCALE GENOMIC DNA]</scope>
    <source>
        <strain evidence="1 2">DSM 27842</strain>
    </source>
</reference>
<dbReference type="STRING" id="569882.SAMN04490248_10948"/>
<dbReference type="OrthoDB" id="5242510at2"/>
<gene>
    <name evidence="1" type="ORF">SAMN04490248_10948</name>
</gene>
<dbReference type="Proteomes" id="UP000198893">
    <property type="component" value="Unassembled WGS sequence"/>
</dbReference>
<proteinExistence type="predicted"/>
<dbReference type="AlphaFoldDB" id="A0A1H8RMU1"/>
<keyword evidence="2" id="KW-1185">Reference proteome</keyword>
<sequence>MTEILQTRIPHDVLSPRPLPGIAPLAMADWLDIDEAYAGQMGARRRLLREARGTVLACEEGALAAAREVLDLVLEQLEGRAGFRRDGTVMHCPDGAEVTLDRDDPLATLGRIVQEDFCILHKRGTEHVLTAAVLCFPASWSLAEKFQRPLIGIHRTVESYDDGLAKRVQRLFDGVKPGRPLWRFNALWYQDPALHQPRTEDDPRRDVSEHDGPYMRSERQCILRLPQSRAVVFSIHTYLLRREALGR</sequence>
<dbReference type="InterPro" id="IPR021848">
    <property type="entry name" value="HODM_asu-like"/>
</dbReference>
<evidence type="ECO:0000313" key="1">
    <source>
        <dbReference type="EMBL" id="SEO67652.1"/>
    </source>
</evidence>
<protein>
    <recommendedName>
        <fullName evidence="3">DUF3445 domain-containing protein</fullName>
    </recommendedName>
</protein>
<organism evidence="1 2">
    <name type="scientific">Salinihabitans flavidus</name>
    <dbReference type="NCBI Taxonomy" id="569882"/>
    <lineage>
        <taxon>Bacteria</taxon>
        <taxon>Pseudomonadati</taxon>
        <taxon>Pseudomonadota</taxon>
        <taxon>Alphaproteobacteria</taxon>
        <taxon>Rhodobacterales</taxon>
        <taxon>Roseobacteraceae</taxon>
        <taxon>Salinihabitans</taxon>
    </lineage>
</organism>
<evidence type="ECO:0000313" key="2">
    <source>
        <dbReference type="Proteomes" id="UP000198893"/>
    </source>
</evidence>
<accession>A0A1H8RMU1</accession>
<evidence type="ECO:0008006" key="3">
    <source>
        <dbReference type="Google" id="ProtNLM"/>
    </source>
</evidence>
<dbReference type="Pfam" id="PF11927">
    <property type="entry name" value="HODM_asu-like"/>
    <property type="match status" value="1"/>
</dbReference>
<dbReference type="EMBL" id="FODS01000009">
    <property type="protein sequence ID" value="SEO67652.1"/>
    <property type="molecule type" value="Genomic_DNA"/>
</dbReference>